<keyword evidence="4" id="KW-1185">Reference proteome</keyword>
<name>A0ABV6JK48_9BACL</name>
<evidence type="ECO:0008006" key="5">
    <source>
        <dbReference type="Google" id="ProtNLM"/>
    </source>
</evidence>
<keyword evidence="2" id="KW-0812">Transmembrane</keyword>
<evidence type="ECO:0000256" key="1">
    <source>
        <dbReference type="SAM" id="MobiDB-lite"/>
    </source>
</evidence>
<protein>
    <recommendedName>
        <fullName evidence="5">Flp pilus-assembly TadG-like N-terminal domain-containing protein</fullName>
    </recommendedName>
</protein>
<sequence>MLQEGNRKRPCWIVRVLTGQEGAVSIYLIVSTAAIFMFTSMLIDYARVAAFQKQVELAAQSGIRSSLSAYDGALYDRYGLFGAGGSDRNELFAHAAKNNWREKEDDVFSVLNIRFEASHVNAYETLGQHGVFKRQVLEEMKYKAPIDFTLEVASKFAPMASAMKEASAAVEMLEQVRKLYDKREKHLQTALVLQREAAQAAKAVAALIPIQVQDAISKDTVMSIVSGYPVYAAWIEHDASLGDDDQPVYSEAISAYEKMARTVSSDLRGQSNAALRRHQELERKALAEVLEAERCNDEMRIVIEKSRQEQADTGYDRVNKQKIPGAKPGALQDKELSQIGQATSSTEQLLLPTESFSAYRDEISKQTVVYASFDSETAGFQSNVMAALSRRGSAVLLAEGAVQLQVAYEQYDQLYGLSGSVIAARASEQEARQSSDAERKKQEAKAKSKWNEVRQLLHGMTSVPQLREHQEMFNQVQKRYESNLTFNQMAADVRKSGESADEPGDAVEEAMGSVGSMFTGIADMLEDIRDPLYVNEYIVHRFTAFDPQKFEAILVNKDGGEFANALNVNNQEIEYILYGFHDPAANVAAAYGEVFAARLAIRTMEGLIECRAMGHPLLVLAAAIVYGLEKAMEDMLTFARTGATPLSKYMAVDVTYQDYLRLFLLLHGGGEERLSRIMAVIEFNTGMTLSTTSAGLSGELEASVNLWFLSGLMKGFTRFGILGGKVKGSRYETTTTIGWSYG</sequence>
<gene>
    <name evidence="3" type="ORF">ACFFJ8_33045</name>
</gene>
<evidence type="ECO:0000313" key="4">
    <source>
        <dbReference type="Proteomes" id="UP001589818"/>
    </source>
</evidence>
<proteinExistence type="predicted"/>
<keyword evidence="2" id="KW-1133">Transmembrane helix</keyword>
<dbReference type="RefSeq" id="WP_204816994.1">
    <property type="nucleotide sequence ID" value="NZ_JANHOF010000002.1"/>
</dbReference>
<feature type="region of interest" description="Disordered" evidence="1">
    <location>
        <begin position="429"/>
        <end position="448"/>
    </location>
</feature>
<organism evidence="3 4">
    <name type="scientific">Paenibacillus mendelii</name>
    <dbReference type="NCBI Taxonomy" id="206163"/>
    <lineage>
        <taxon>Bacteria</taxon>
        <taxon>Bacillati</taxon>
        <taxon>Bacillota</taxon>
        <taxon>Bacilli</taxon>
        <taxon>Bacillales</taxon>
        <taxon>Paenibacillaceae</taxon>
        <taxon>Paenibacillus</taxon>
    </lineage>
</organism>
<comment type="caution">
    <text evidence="3">The sequence shown here is derived from an EMBL/GenBank/DDBJ whole genome shotgun (WGS) entry which is preliminary data.</text>
</comment>
<reference evidence="3 4" key="1">
    <citation type="submission" date="2024-09" db="EMBL/GenBank/DDBJ databases">
        <authorList>
            <person name="Sun Q."/>
            <person name="Mori K."/>
        </authorList>
    </citation>
    <scope>NUCLEOTIDE SEQUENCE [LARGE SCALE GENOMIC DNA]</scope>
    <source>
        <strain evidence="3 4">CCM 4839</strain>
    </source>
</reference>
<feature type="transmembrane region" description="Helical" evidence="2">
    <location>
        <begin position="24"/>
        <end position="43"/>
    </location>
</feature>
<accession>A0ABV6JK48</accession>
<evidence type="ECO:0000313" key="3">
    <source>
        <dbReference type="EMBL" id="MFC0396191.1"/>
    </source>
</evidence>
<dbReference type="Proteomes" id="UP001589818">
    <property type="component" value="Unassembled WGS sequence"/>
</dbReference>
<evidence type="ECO:0000256" key="2">
    <source>
        <dbReference type="SAM" id="Phobius"/>
    </source>
</evidence>
<keyword evidence="2" id="KW-0472">Membrane</keyword>
<dbReference type="EMBL" id="JBHLVF010000047">
    <property type="protein sequence ID" value="MFC0396191.1"/>
    <property type="molecule type" value="Genomic_DNA"/>
</dbReference>